<dbReference type="AlphaFoldDB" id="F2ICV5"/>
<name>F2ICV5_FLUTR</name>
<organism evidence="3 4">
    <name type="scientific">Fluviicola taffensis (strain DSM 16823 / NCIMB 13979 / RW262)</name>
    <dbReference type="NCBI Taxonomy" id="755732"/>
    <lineage>
        <taxon>Bacteria</taxon>
        <taxon>Pseudomonadati</taxon>
        <taxon>Bacteroidota</taxon>
        <taxon>Flavobacteriia</taxon>
        <taxon>Flavobacteriales</taxon>
        <taxon>Crocinitomicaceae</taxon>
        <taxon>Fluviicola</taxon>
    </lineage>
</organism>
<dbReference type="InterPro" id="IPR003509">
    <property type="entry name" value="UPF0102_YraN-like"/>
</dbReference>
<dbReference type="KEGG" id="fte:Fluta_1334"/>
<dbReference type="HAMAP" id="MF_00048">
    <property type="entry name" value="UPF0102"/>
    <property type="match status" value="1"/>
</dbReference>
<dbReference type="Pfam" id="PF02021">
    <property type="entry name" value="UPF0102"/>
    <property type="match status" value="1"/>
</dbReference>
<evidence type="ECO:0000256" key="2">
    <source>
        <dbReference type="HAMAP-Rule" id="MF_00048"/>
    </source>
</evidence>
<comment type="similarity">
    <text evidence="1 2">Belongs to the UPF0102 family.</text>
</comment>
<keyword evidence="4" id="KW-1185">Reference proteome</keyword>
<dbReference type="HOGENOM" id="CLU_115353_2_3_10"/>
<dbReference type="PANTHER" id="PTHR34039">
    <property type="entry name" value="UPF0102 PROTEIN YRAN"/>
    <property type="match status" value="1"/>
</dbReference>
<gene>
    <name evidence="3" type="ordered locus">Fluta_1334</name>
</gene>
<evidence type="ECO:0000313" key="4">
    <source>
        <dbReference type="Proteomes" id="UP000007463"/>
    </source>
</evidence>
<dbReference type="OrthoDB" id="9802516at2"/>
<dbReference type="Gene3D" id="3.40.1350.10">
    <property type="match status" value="1"/>
</dbReference>
<protein>
    <recommendedName>
        <fullName evidence="2">UPF0102 protein Fluta_1334</fullName>
    </recommendedName>
</protein>
<sequence length="117" mass="13672">MTDQELGIFGEQMAQKHLLKTGYIIRTVNYRYLKFEVDIIAEKDEKIVVVEVKTRQTAEIGEPWMAVTKKKQRQIIICADHYVQSKGISNDTRFDIISIVHNQFRTKLEHIEDAFST</sequence>
<dbReference type="RefSeq" id="WP_013686101.1">
    <property type="nucleotide sequence ID" value="NC_015321.1"/>
</dbReference>
<evidence type="ECO:0000256" key="1">
    <source>
        <dbReference type="ARBA" id="ARBA00006738"/>
    </source>
</evidence>
<evidence type="ECO:0000313" key="3">
    <source>
        <dbReference type="EMBL" id="AEA43329.1"/>
    </source>
</evidence>
<dbReference type="GO" id="GO:0003676">
    <property type="term" value="F:nucleic acid binding"/>
    <property type="evidence" value="ECO:0007669"/>
    <property type="project" value="InterPro"/>
</dbReference>
<reference evidence="4" key="2">
    <citation type="submission" date="2011-02" db="EMBL/GenBank/DDBJ databases">
        <title>The complete genome of Fluviicola taffensis DSM 16823.</title>
        <authorList>
            <consortium name="US DOE Joint Genome Institute (JGI-PGF)"/>
            <person name="Lucas S."/>
            <person name="Copeland A."/>
            <person name="Lapidus A."/>
            <person name="Bruce D."/>
            <person name="Goodwin L."/>
            <person name="Pitluck S."/>
            <person name="Kyrpides N."/>
            <person name="Mavromatis K."/>
            <person name="Ivanova N."/>
            <person name="Mikhailova N."/>
            <person name="Pagani I."/>
            <person name="Chertkov O."/>
            <person name="Detter J.C."/>
            <person name="Han C."/>
            <person name="Tapia R."/>
            <person name="Land M."/>
            <person name="Hauser L."/>
            <person name="Markowitz V."/>
            <person name="Cheng J.-F."/>
            <person name="Hugenholtz P."/>
            <person name="Woyke T."/>
            <person name="Wu D."/>
            <person name="Tindall B."/>
            <person name="Pomrenke H.G."/>
            <person name="Brambilla E."/>
            <person name="Klenk H.-P."/>
            <person name="Eisen J.A."/>
        </authorList>
    </citation>
    <scope>NUCLEOTIDE SEQUENCE [LARGE SCALE GENOMIC DNA]</scope>
    <source>
        <strain evidence="4">DSM 16823 / RW262 / RW262</strain>
    </source>
</reference>
<dbReference type="PANTHER" id="PTHR34039:SF1">
    <property type="entry name" value="UPF0102 PROTEIN YRAN"/>
    <property type="match status" value="1"/>
</dbReference>
<dbReference type="SUPFAM" id="SSF52980">
    <property type="entry name" value="Restriction endonuclease-like"/>
    <property type="match status" value="1"/>
</dbReference>
<proteinExistence type="inferred from homology"/>
<dbReference type="InterPro" id="IPR011856">
    <property type="entry name" value="tRNA_endonuc-like_dom_sf"/>
</dbReference>
<dbReference type="Proteomes" id="UP000007463">
    <property type="component" value="Chromosome"/>
</dbReference>
<dbReference type="InterPro" id="IPR011335">
    <property type="entry name" value="Restrct_endonuc-II-like"/>
</dbReference>
<accession>F2ICV5</accession>
<dbReference type="eggNOG" id="COG0792">
    <property type="taxonomic scope" value="Bacteria"/>
</dbReference>
<reference evidence="3 4" key="1">
    <citation type="journal article" date="2011" name="Stand. Genomic Sci.">
        <title>Complete genome sequence of the gliding freshwater bacterium Fluviicola taffensis type strain (RW262).</title>
        <authorList>
            <person name="Woyke T."/>
            <person name="Chertkov O."/>
            <person name="Lapidus A."/>
            <person name="Nolan M."/>
            <person name="Lucas S."/>
            <person name="Del Rio T.G."/>
            <person name="Tice H."/>
            <person name="Cheng J.F."/>
            <person name="Tapia R."/>
            <person name="Han C."/>
            <person name="Goodwin L."/>
            <person name="Pitluck S."/>
            <person name="Liolios K."/>
            <person name="Pagani I."/>
            <person name="Ivanova N."/>
            <person name="Huntemann M."/>
            <person name="Mavromatis K."/>
            <person name="Mikhailova N."/>
            <person name="Pati A."/>
            <person name="Chen A."/>
            <person name="Palaniappan K."/>
            <person name="Land M."/>
            <person name="Hauser L."/>
            <person name="Brambilla E.M."/>
            <person name="Rohde M."/>
            <person name="Mwirichia R."/>
            <person name="Sikorski J."/>
            <person name="Tindall B.J."/>
            <person name="Goker M."/>
            <person name="Bristow J."/>
            <person name="Eisen J.A."/>
            <person name="Markowitz V."/>
            <person name="Hugenholtz P."/>
            <person name="Klenk H.P."/>
            <person name="Kyrpides N.C."/>
        </authorList>
    </citation>
    <scope>NUCLEOTIDE SEQUENCE [LARGE SCALE GENOMIC DNA]</scope>
    <source>
        <strain evidence="4">DSM 16823 / RW262 / RW262</strain>
    </source>
</reference>
<dbReference type="STRING" id="755732.Fluta_1334"/>
<dbReference type="EMBL" id="CP002542">
    <property type="protein sequence ID" value="AEA43329.1"/>
    <property type="molecule type" value="Genomic_DNA"/>
</dbReference>